<protein>
    <recommendedName>
        <fullName evidence="4">Large ribosomal subunit protein uL30</fullName>
    </recommendedName>
</protein>
<keyword evidence="2 4" id="KW-0689">Ribosomal protein</keyword>
<keyword evidence="3 4" id="KW-0687">Ribonucleoprotein</keyword>
<dbReference type="EMBL" id="SNYS01000006">
    <property type="protein sequence ID" value="TDQ70290.1"/>
    <property type="molecule type" value="Genomic_DNA"/>
</dbReference>
<dbReference type="SUPFAM" id="SSF55129">
    <property type="entry name" value="Ribosomal protein L30p/L7e"/>
    <property type="match status" value="1"/>
</dbReference>
<dbReference type="Gene3D" id="3.30.1390.20">
    <property type="entry name" value="Ribosomal protein L30, ferredoxin-like fold domain"/>
    <property type="match status" value="1"/>
</dbReference>
<dbReference type="InterPro" id="IPR036919">
    <property type="entry name" value="Ribo_uL30_ferredoxin-like_sf"/>
</dbReference>
<name>A0A484F5Y2_9EURY</name>
<dbReference type="GO" id="GO:0022625">
    <property type="term" value="C:cytosolic large ribosomal subunit"/>
    <property type="evidence" value="ECO:0007669"/>
    <property type="project" value="UniProtKB-UniRule"/>
</dbReference>
<proteinExistence type="inferred from homology"/>
<dbReference type="PANTHER" id="PTHR11524">
    <property type="entry name" value="60S RIBOSOMAL PROTEIN L7"/>
    <property type="match status" value="1"/>
</dbReference>
<keyword evidence="7" id="KW-1185">Reference proteome</keyword>
<dbReference type="InterPro" id="IPR016082">
    <property type="entry name" value="Ribosomal_uL30_ferredoxin-like"/>
</dbReference>
<evidence type="ECO:0000256" key="1">
    <source>
        <dbReference type="ARBA" id="ARBA00007594"/>
    </source>
</evidence>
<dbReference type="GO" id="GO:0000463">
    <property type="term" value="P:maturation of LSU-rRNA from tricistronic rRNA transcript (SSU-rRNA, 5.8S rRNA, LSU-rRNA)"/>
    <property type="evidence" value="ECO:0007669"/>
    <property type="project" value="TreeGrafter"/>
</dbReference>
<dbReference type="InterPro" id="IPR035808">
    <property type="entry name" value="Ribosomal_uL30_euk_arc"/>
</dbReference>
<dbReference type="OrthoDB" id="6379at2157"/>
<reference evidence="6 7" key="1">
    <citation type="submission" date="2019-03" db="EMBL/GenBank/DDBJ databases">
        <title>Genomic Encyclopedia of Type Strains, Phase IV (KMG-IV): sequencing the most valuable type-strain genomes for metagenomic binning, comparative biology and taxonomic classification.</title>
        <authorList>
            <person name="Goeker M."/>
        </authorList>
    </citation>
    <scope>NUCLEOTIDE SEQUENCE [LARGE SCALE GENOMIC DNA]</scope>
    <source>
        <strain evidence="6 7">DSM 13328</strain>
    </source>
</reference>
<dbReference type="Gene3D" id="1.10.15.30">
    <property type="match status" value="1"/>
</dbReference>
<evidence type="ECO:0000256" key="4">
    <source>
        <dbReference type="HAMAP-Rule" id="MF_01371"/>
    </source>
</evidence>
<dbReference type="InterPro" id="IPR039699">
    <property type="entry name" value="Ribosomal_uL30"/>
</dbReference>
<evidence type="ECO:0000313" key="6">
    <source>
        <dbReference type="EMBL" id="TDQ70290.1"/>
    </source>
</evidence>
<dbReference type="GO" id="GO:0003723">
    <property type="term" value="F:RNA binding"/>
    <property type="evidence" value="ECO:0007669"/>
    <property type="project" value="TreeGrafter"/>
</dbReference>
<evidence type="ECO:0000313" key="7">
    <source>
        <dbReference type="Proteomes" id="UP000294855"/>
    </source>
</evidence>
<comment type="caution">
    <text evidence="6">The sequence shown here is derived from an EMBL/GenBank/DDBJ whole genome shotgun (WGS) entry which is preliminary data.</text>
</comment>
<dbReference type="HAMAP" id="MF_01371_A">
    <property type="entry name" value="Ribosomal_uL30_A"/>
    <property type="match status" value="1"/>
</dbReference>
<evidence type="ECO:0000256" key="3">
    <source>
        <dbReference type="ARBA" id="ARBA00023274"/>
    </source>
</evidence>
<dbReference type="AlphaFoldDB" id="A0A484F5Y2"/>
<feature type="domain" description="Large ribosomal subunit protein uL30-like ferredoxin-like fold" evidence="5">
    <location>
        <begin position="2"/>
        <end position="52"/>
    </location>
</feature>
<gene>
    <name evidence="4" type="primary">rpl30</name>
    <name evidence="6" type="ORF">C7391_0632</name>
</gene>
<dbReference type="NCBIfam" id="TIGR01309">
    <property type="entry name" value="uL30_arch"/>
    <property type="match status" value="1"/>
</dbReference>
<dbReference type="GO" id="GO:0003735">
    <property type="term" value="F:structural constituent of ribosome"/>
    <property type="evidence" value="ECO:0007669"/>
    <property type="project" value="UniProtKB-UniRule"/>
</dbReference>
<evidence type="ECO:0000259" key="5">
    <source>
        <dbReference type="Pfam" id="PF00327"/>
    </source>
</evidence>
<evidence type="ECO:0000256" key="2">
    <source>
        <dbReference type="ARBA" id="ARBA00022980"/>
    </source>
</evidence>
<dbReference type="PANTHER" id="PTHR11524:SF16">
    <property type="entry name" value="LARGE RIBOSOMAL SUBUNIT PROTEIN UL30"/>
    <property type="match status" value="1"/>
</dbReference>
<comment type="similarity">
    <text evidence="1 4">Belongs to the universal ribosomal protein uL30 family.</text>
</comment>
<dbReference type="Pfam" id="PF00327">
    <property type="entry name" value="Ribosomal_L30"/>
    <property type="match status" value="1"/>
</dbReference>
<sequence>MYAVIRVRGSVAVRESIADTLKMLRLHKVNHCVFLPENDVYKGMIQKSKDYIAYGTVNAETVAEIFETRGRLEGGERLTDAYIKETTPYATIKEFAEAFVDGKIAIKDVPAMKPVFRLHPPRKGHAGLKRTVQQGGVLGNHGEDIAVLLHKMR</sequence>
<dbReference type="InterPro" id="IPR005997">
    <property type="entry name" value="Ribosomal_uL30_arc"/>
</dbReference>
<dbReference type="Proteomes" id="UP000294855">
    <property type="component" value="Unassembled WGS sequence"/>
</dbReference>
<accession>A0A484F5Y2</accession>
<organism evidence="6 7">
    <name type="scientific">Methanimicrococcus blatticola</name>
    <dbReference type="NCBI Taxonomy" id="91560"/>
    <lineage>
        <taxon>Archaea</taxon>
        <taxon>Methanobacteriati</taxon>
        <taxon>Methanobacteriota</taxon>
        <taxon>Stenosarchaea group</taxon>
        <taxon>Methanomicrobia</taxon>
        <taxon>Methanosarcinales</taxon>
        <taxon>Methanosarcinaceae</taxon>
        <taxon>Methanimicrococcus</taxon>
    </lineage>
</organism>
<comment type="subunit">
    <text evidence="4">Part of the 50S ribosomal subunit.</text>
</comment>
<dbReference type="CDD" id="cd01657">
    <property type="entry name" value="Ribosomal_L7_archeal_euk"/>
    <property type="match status" value="1"/>
</dbReference>
<dbReference type="GO" id="GO:0006412">
    <property type="term" value="P:translation"/>
    <property type="evidence" value="ECO:0007669"/>
    <property type="project" value="UniProtKB-UniRule"/>
</dbReference>
<dbReference type="NCBIfam" id="NF004711">
    <property type="entry name" value="PRK06049.1"/>
    <property type="match status" value="1"/>
</dbReference>
<dbReference type="RefSeq" id="WP_133517092.1">
    <property type="nucleotide sequence ID" value="NZ_JAHDUW010000006.1"/>
</dbReference>